<name>A0A8S4ALM5_9TELE</name>
<keyword evidence="3" id="KW-0527">Neuropeptide</keyword>
<comment type="caution">
    <text evidence="5">The sequence shown here is derived from an EMBL/GenBank/DDBJ whole genome shotgun (WGS) entry which is preliminary data.</text>
</comment>
<evidence type="ECO:0000313" key="6">
    <source>
        <dbReference type="Proteomes" id="UP000677803"/>
    </source>
</evidence>
<protein>
    <submittedName>
        <fullName evidence="5">(Atlantic silverside) hypothetical protein</fullName>
    </submittedName>
</protein>
<dbReference type="InterPro" id="IPR005456">
    <property type="entry name" value="Prepro-melanin_conc_hormone"/>
</dbReference>
<feature type="signal peptide" evidence="4">
    <location>
        <begin position="1"/>
        <end position="24"/>
    </location>
</feature>
<evidence type="ECO:0000256" key="2">
    <source>
        <dbReference type="ARBA" id="ARBA00022729"/>
    </source>
</evidence>
<dbReference type="PANTHER" id="PTHR12091:SF0">
    <property type="entry name" value="PRO-MCH"/>
    <property type="match status" value="1"/>
</dbReference>
<evidence type="ECO:0000256" key="3">
    <source>
        <dbReference type="ARBA" id="ARBA00023320"/>
    </source>
</evidence>
<comment type="function">
    <text evidence="1">Plays a role in skin pigmentation by antagonizing the action of melanotropin alpha. Induces melanin concentration within the melanophores. May participate in the control of the hypothalamo-pituitary adrenal gland axis by inhibiting the release of ACTH.</text>
</comment>
<dbReference type="AlphaFoldDB" id="A0A8S4ALM5"/>
<dbReference type="GO" id="GO:0007218">
    <property type="term" value="P:neuropeptide signaling pathway"/>
    <property type="evidence" value="ECO:0007669"/>
    <property type="project" value="UniProtKB-KW"/>
</dbReference>
<sequence>MRRSLLSIAFGVALLSECYAPSAASPMGMAEDGPLGQEAFTSLLNDQAAENGLGDADLATVTKSRLPRVIVIAADPTIWRDLQVLRNGLSTYKRTADENSQATEQSDVGQHLSIPILRRNTMRCMVGRVYRPCWEV</sequence>
<feature type="chain" id="PRO_5035902299" evidence="4">
    <location>
        <begin position="25"/>
        <end position="136"/>
    </location>
</feature>
<dbReference type="EMBL" id="CAJRST010003335">
    <property type="protein sequence ID" value="CAG5867172.1"/>
    <property type="molecule type" value="Genomic_DNA"/>
</dbReference>
<keyword evidence="6" id="KW-1185">Reference proteome</keyword>
<proteinExistence type="predicted"/>
<keyword evidence="2 4" id="KW-0732">Signal</keyword>
<evidence type="ECO:0000313" key="5">
    <source>
        <dbReference type="EMBL" id="CAG5867172.1"/>
    </source>
</evidence>
<dbReference type="GO" id="GO:0030354">
    <property type="term" value="F:melanin-concentrating hormone activity"/>
    <property type="evidence" value="ECO:0007669"/>
    <property type="project" value="InterPro"/>
</dbReference>
<reference evidence="5" key="1">
    <citation type="submission" date="2021-05" db="EMBL/GenBank/DDBJ databases">
        <authorList>
            <person name="Tigano A."/>
        </authorList>
    </citation>
    <scope>NUCLEOTIDE SEQUENCE</scope>
</reference>
<dbReference type="OrthoDB" id="8639774at2759"/>
<dbReference type="GO" id="GO:0007268">
    <property type="term" value="P:chemical synaptic transmission"/>
    <property type="evidence" value="ECO:0007669"/>
    <property type="project" value="InterPro"/>
</dbReference>
<evidence type="ECO:0000256" key="1">
    <source>
        <dbReference type="ARBA" id="ARBA00002122"/>
    </source>
</evidence>
<dbReference type="PANTHER" id="PTHR12091">
    <property type="entry name" value="MELANIN-CONCENTRATING HORMONE"/>
    <property type="match status" value="1"/>
</dbReference>
<dbReference type="Pfam" id="PF05824">
    <property type="entry name" value="Pro-MCH"/>
    <property type="match status" value="1"/>
</dbReference>
<gene>
    <name evidence="5" type="ORF">MMEN_LOCUS3971</name>
</gene>
<dbReference type="Proteomes" id="UP000677803">
    <property type="component" value="Unassembled WGS sequence"/>
</dbReference>
<evidence type="ECO:0000256" key="4">
    <source>
        <dbReference type="SAM" id="SignalP"/>
    </source>
</evidence>
<accession>A0A8S4ALM5</accession>
<dbReference type="PRINTS" id="PR01641">
    <property type="entry name" value="PROMCHFAMILY"/>
</dbReference>
<dbReference type="GO" id="GO:0045202">
    <property type="term" value="C:synapse"/>
    <property type="evidence" value="ECO:0007669"/>
    <property type="project" value="GOC"/>
</dbReference>
<dbReference type="GO" id="GO:0031777">
    <property type="term" value="F:type 1 melanin-concentrating hormone receptor binding"/>
    <property type="evidence" value="ECO:0007669"/>
    <property type="project" value="TreeGrafter"/>
</dbReference>
<organism evidence="5 6">
    <name type="scientific">Menidia menidia</name>
    <name type="common">Atlantic silverside</name>
    <dbReference type="NCBI Taxonomy" id="238744"/>
    <lineage>
        <taxon>Eukaryota</taxon>
        <taxon>Metazoa</taxon>
        <taxon>Chordata</taxon>
        <taxon>Craniata</taxon>
        <taxon>Vertebrata</taxon>
        <taxon>Euteleostomi</taxon>
        <taxon>Actinopterygii</taxon>
        <taxon>Neopterygii</taxon>
        <taxon>Teleostei</taxon>
        <taxon>Neoteleostei</taxon>
        <taxon>Acanthomorphata</taxon>
        <taxon>Ovalentaria</taxon>
        <taxon>Atherinomorphae</taxon>
        <taxon>Atheriniformes</taxon>
        <taxon>Atherinopsidae</taxon>
        <taxon>Menidiinae</taxon>
        <taxon>Menidia</taxon>
    </lineage>
</organism>